<name>A0A5J4XA82_9EUKA</name>
<dbReference type="InterPro" id="IPR016181">
    <property type="entry name" value="Acyl_CoA_acyltransferase"/>
</dbReference>
<dbReference type="Pfam" id="PF00583">
    <property type="entry name" value="Acetyltransf_1"/>
    <property type="match status" value="1"/>
</dbReference>
<evidence type="ECO:0000256" key="1">
    <source>
        <dbReference type="ARBA" id="ARBA00022679"/>
    </source>
</evidence>
<evidence type="ECO:0000256" key="2">
    <source>
        <dbReference type="ARBA" id="ARBA00023315"/>
    </source>
</evidence>
<dbReference type="InterPro" id="IPR000182">
    <property type="entry name" value="GNAT_dom"/>
</dbReference>
<dbReference type="SUPFAM" id="SSF55729">
    <property type="entry name" value="Acyl-CoA N-acyltransferases (Nat)"/>
    <property type="match status" value="1"/>
</dbReference>
<feature type="domain" description="N-acetyltransferase" evidence="3">
    <location>
        <begin position="30"/>
        <end position="178"/>
    </location>
</feature>
<evidence type="ECO:0000259" key="3">
    <source>
        <dbReference type="PROSITE" id="PS51186"/>
    </source>
</evidence>
<dbReference type="PANTHER" id="PTHR42919:SF8">
    <property type="entry name" value="N-ALPHA-ACETYLTRANSFERASE 50"/>
    <property type="match status" value="1"/>
</dbReference>
<dbReference type="EMBL" id="SNRW01000024">
    <property type="protein sequence ID" value="KAA6404158.1"/>
    <property type="molecule type" value="Genomic_DNA"/>
</dbReference>
<dbReference type="Proteomes" id="UP000324800">
    <property type="component" value="Unassembled WGS sequence"/>
</dbReference>
<sequence>MSKRTVVLDETDPRELEARIVLPEELRNKFSFGTPTQKNIATLRALNIACLPVRYRHYFYEQVLQRDSRLTRLVYFNDVLVGGVCTRIENNVDLYVMSITVLKPYRRMKIGSYLMNYIINFAKQNSYIKRIYLNVHTLNVAAIKFYENAFGFVNVKEEKGYYSNLNPPDCFVLEKIVREETGKGSKSAGH</sequence>
<proteinExistence type="predicted"/>
<dbReference type="CDD" id="cd04301">
    <property type="entry name" value="NAT_SF"/>
    <property type="match status" value="1"/>
</dbReference>
<dbReference type="AlphaFoldDB" id="A0A5J4XA82"/>
<evidence type="ECO:0000313" key="6">
    <source>
        <dbReference type="Proteomes" id="UP000324800"/>
    </source>
</evidence>
<evidence type="ECO:0000313" key="4">
    <source>
        <dbReference type="EMBL" id="KAA6404146.1"/>
    </source>
</evidence>
<dbReference type="Gene3D" id="3.40.630.30">
    <property type="match status" value="1"/>
</dbReference>
<keyword evidence="2" id="KW-0012">Acyltransferase</keyword>
<dbReference type="PROSITE" id="PS51186">
    <property type="entry name" value="GNAT"/>
    <property type="match status" value="1"/>
</dbReference>
<accession>A0A5J4XA82</accession>
<organism evidence="5 6">
    <name type="scientific">Streblomastix strix</name>
    <dbReference type="NCBI Taxonomy" id="222440"/>
    <lineage>
        <taxon>Eukaryota</taxon>
        <taxon>Metamonada</taxon>
        <taxon>Preaxostyla</taxon>
        <taxon>Oxymonadida</taxon>
        <taxon>Streblomastigidae</taxon>
        <taxon>Streblomastix</taxon>
    </lineage>
</organism>
<dbReference type="OrthoDB" id="47374at2759"/>
<dbReference type="EMBL" id="SNRW01000024">
    <property type="protein sequence ID" value="KAA6404146.1"/>
    <property type="molecule type" value="Genomic_DNA"/>
</dbReference>
<reference evidence="5 6" key="1">
    <citation type="submission" date="2019-03" db="EMBL/GenBank/DDBJ databases">
        <title>Single cell metagenomics reveals metabolic interactions within the superorganism composed of flagellate Streblomastix strix and complex community of Bacteroidetes bacteria on its surface.</title>
        <authorList>
            <person name="Treitli S.C."/>
            <person name="Kolisko M."/>
            <person name="Husnik F."/>
            <person name="Keeling P."/>
            <person name="Hampl V."/>
        </authorList>
    </citation>
    <scope>NUCLEOTIDE SEQUENCE [LARGE SCALE GENOMIC DNA]</scope>
    <source>
        <strain evidence="5">ST1C</strain>
    </source>
</reference>
<protein>
    <submittedName>
        <fullName evidence="5">Putative acetyltransferase, GNAT family protein</fullName>
    </submittedName>
</protein>
<gene>
    <name evidence="4" type="ORF">EZS28_000315</name>
    <name evidence="5" type="ORF">EZS28_000327</name>
</gene>
<dbReference type="GO" id="GO:0016747">
    <property type="term" value="F:acyltransferase activity, transferring groups other than amino-acyl groups"/>
    <property type="evidence" value="ECO:0007669"/>
    <property type="project" value="InterPro"/>
</dbReference>
<evidence type="ECO:0000313" key="5">
    <source>
        <dbReference type="EMBL" id="KAA6404158.1"/>
    </source>
</evidence>
<dbReference type="GO" id="GO:0031415">
    <property type="term" value="C:NatA complex"/>
    <property type="evidence" value="ECO:0007669"/>
    <property type="project" value="TreeGrafter"/>
</dbReference>
<keyword evidence="1 5" id="KW-0808">Transferase</keyword>
<comment type="caution">
    <text evidence="5">The sequence shown here is derived from an EMBL/GenBank/DDBJ whole genome shotgun (WGS) entry which is preliminary data.</text>
</comment>
<dbReference type="InterPro" id="IPR051556">
    <property type="entry name" value="N-term/lysine_N-AcTrnsfr"/>
</dbReference>
<dbReference type="PANTHER" id="PTHR42919">
    <property type="entry name" value="N-ALPHA-ACETYLTRANSFERASE"/>
    <property type="match status" value="1"/>
</dbReference>
<dbReference type="GO" id="GO:0007064">
    <property type="term" value="P:mitotic sister chromatid cohesion"/>
    <property type="evidence" value="ECO:0007669"/>
    <property type="project" value="TreeGrafter"/>
</dbReference>